<sequence length="162" mass="16688">MSFLPSAILRSVPGAYIVNSAIEKFGAEPAKSAGLQQFAASGVPALKKLPSDQFANILGGAELAVGGALLAPFVSNKLAGAALTTFGAGLLSMYFRNPNMTHADGIRPTEEGLQLSSNVFLVAIGAGLVAMDAADGANKFATKRKIKKAEKRAAKRALKADN</sequence>
<comment type="caution">
    <text evidence="1">The sequence shown here is derived from an EMBL/GenBank/DDBJ whole genome shotgun (WGS) entry which is preliminary data.</text>
</comment>
<accession>A0A5D4FLP0</accession>
<evidence type="ECO:0008006" key="3">
    <source>
        <dbReference type="Google" id="ProtNLM"/>
    </source>
</evidence>
<dbReference type="AlphaFoldDB" id="A0A5D4FLP0"/>
<gene>
    <name evidence="1" type="ORF">FYJ87_08640</name>
</gene>
<name>A0A5D4FLP0_9CORY</name>
<evidence type="ECO:0000313" key="1">
    <source>
        <dbReference type="EMBL" id="TYR16903.1"/>
    </source>
</evidence>
<proteinExistence type="predicted"/>
<protein>
    <recommendedName>
        <fullName evidence="3">DoxX family membrane protein</fullName>
    </recommendedName>
</protein>
<dbReference type="EMBL" id="VSZI01000002">
    <property type="protein sequence ID" value="TYR16903.1"/>
    <property type="molecule type" value="Genomic_DNA"/>
</dbReference>
<organism evidence="1 2">
    <name type="scientific">Corynebacterium urealyticum</name>
    <dbReference type="NCBI Taxonomy" id="43771"/>
    <lineage>
        <taxon>Bacteria</taxon>
        <taxon>Bacillati</taxon>
        <taxon>Actinomycetota</taxon>
        <taxon>Actinomycetes</taxon>
        <taxon>Mycobacteriales</taxon>
        <taxon>Corynebacteriaceae</taxon>
        <taxon>Corynebacterium</taxon>
    </lineage>
</organism>
<dbReference type="Proteomes" id="UP000324726">
    <property type="component" value="Unassembled WGS sequence"/>
</dbReference>
<evidence type="ECO:0000313" key="2">
    <source>
        <dbReference type="Proteomes" id="UP000324726"/>
    </source>
</evidence>
<dbReference type="RefSeq" id="WP_148813128.1">
    <property type="nucleotide sequence ID" value="NZ_VSZI01000002.1"/>
</dbReference>
<reference evidence="1 2" key="1">
    <citation type="submission" date="2019-08" db="EMBL/GenBank/DDBJ databases">
        <title>Draft genome of C. urealyticum strain VH4248.</title>
        <authorList>
            <person name="Navas J."/>
        </authorList>
    </citation>
    <scope>NUCLEOTIDE SEQUENCE [LARGE SCALE GENOMIC DNA]</scope>
    <source>
        <strain evidence="1 2">VH4248</strain>
    </source>
</reference>